<name>A0A243S157_9ACTN</name>
<gene>
    <name evidence="2" type="ORF">CA983_21330</name>
</gene>
<evidence type="ECO:0000313" key="3">
    <source>
        <dbReference type="Proteomes" id="UP000195105"/>
    </source>
</evidence>
<evidence type="ECO:0000313" key="2">
    <source>
        <dbReference type="EMBL" id="OUD01229.1"/>
    </source>
</evidence>
<dbReference type="SUPFAM" id="SSF56176">
    <property type="entry name" value="FAD-binding/transporter-associated domain-like"/>
    <property type="match status" value="1"/>
</dbReference>
<dbReference type="PANTHER" id="PTHR42659:SF9">
    <property type="entry name" value="XANTHINE DEHYDROGENASE FAD-BINDING SUBUNIT XDHB-RELATED"/>
    <property type="match status" value="1"/>
</dbReference>
<proteinExistence type="predicted"/>
<evidence type="ECO:0000259" key="1">
    <source>
        <dbReference type="PROSITE" id="PS51387"/>
    </source>
</evidence>
<dbReference type="Gene3D" id="3.30.465.10">
    <property type="match status" value="1"/>
</dbReference>
<reference evidence="2 3" key="1">
    <citation type="submission" date="2017-05" db="EMBL/GenBank/DDBJ databases">
        <title>Biotechnological potential of actinobacteria isolated from South African environments.</title>
        <authorList>
            <person name="Le Roes-Hill M."/>
            <person name="Prins A."/>
            <person name="Durrell K.A."/>
        </authorList>
    </citation>
    <scope>NUCLEOTIDE SEQUENCE [LARGE SCALE GENOMIC DNA]</scope>
    <source>
        <strain evidence="2 3">HMC13</strain>
    </source>
</reference>
<dbReference type="InterPro" id="IPR016166">
    <property type="entry name" value="FAD-bd_PCMH"/>
</dbReference>
<organism evidence="2 3">
    <name type="scientific">Streptomyces swartbergensis</name>
    <dbReference type="NCBI Taxonomy" id="487165"/>
    <lineage>
        <taxon>Bacteria</taxon>
        <taxon>Bacillati</taxon>
        <taxon>Actinomycetota</taxon>
        <taxon>Actinomycetes</taxon>
        <taxon>Kitasatosporales</taxon>
        <taxon>Streptomycetaceae</taxon>
        <taxon>Streptomyces</taxon>
    </lineage>
</organism>
<dbReference type="EMBL" id="NGFN01000131">
    <property type="protein sequence ID" value="OUD01229.1"/>
    <property type="molecule type" value="Genomic_DNA"/>
</dbReference>
<protein>
    <recommendedName>
        <fullName evidence="1">FAD-binding PCMH-type domain-containing protein</fullName>
    </recommendedName>
</protein>
<keyword evidence="3" id="KW-1185">Reference proteome</keyword>
<dbReference type="InterPro" id="IPR002346">
    <property type="entry name" value="Mopterin_DH_FAD-bd"/>
</dbReference>
<dbReference type="Pfam" id="PF00941">
    <property type="entry name" value="FAD_binding_5"/>
    <property type="match status" value="1"/>
</dbReference>
<dbReference type="AlphaFoldDB" id="A0A243S157"/>
<dbReference type="InterPro" id="IPR036318">
    <property type="entry name" value="FAD-bd_PCMH-like_sf"/>
</dbReference>
<dbReference type="InterPro" id="IPR051312">
    <property type="entry name" value="Diverse_Substr_Oxidored"/>
</dbReference>
<dbReference type="GO" id="GO:0071949">
    <property type="term" value="F:FAD binding"/>
    <property type="evidence" value="ECO:0007669"/>
    <property type="project" value="InterPro"/>
</dbReference>
<dbReference type="InterPro" id="IPR016169">
    <property type="entry name" value="FAD-bd_PCMH_sub2"/>
</dbReference>
<dbReference type="GO" id="GO:0016491">
    <property type="term" value="F:oxidoreductase activity"/>
    <property type="evidence" value="ECO:0007669"/>
    <property type="project" value="InterPro"/>
</dbReference>
<dbReference type="PANTHER" id="PTHR42659">
    <property type="entry name" value="XANTHINE DEHYDROGENASE SUBUNIT C-RELATED"/>
    <property type="match status" value="1"/>
</dbReference>
<dbReference type="Proteomes" id="UP000195105">
    <property type="component" value="Unassembled WGS sequence"/>
</dbReference>
<dbReference type="RefSeq" id="WP_086602511.1">
    <property type="nucleotide sequence ID" value="NZ_NGFN01000131.1"/>
</dbReference>
<comment type="caution">
    <text evidence="2">The sequence shown here is derived from an EMBL/GenBank/DDBJ whole genome shotgun (WGS) entry which is preliminary data.</text>
</comment>
<sequence length="273" mass="29116">MDLPSVREVVDARCALPWQTGDAWLAGGTALFAEPRPEVMRLRDLTAMEWPAWEIMDDGLVIAATCTVAELLAFAQAPAGPWPQARALIAACCRAFSSSFKVWNTATVGGNLCVALPAGPMISMAVALDGVCRVLAVNGRERRVPATGFVTGVGRTVLLPGEVLRSVTLPVSALAKRTAVGRVSLRPGGRSAALVTGTYAPETGRLGLAVTAATIRPVTVDFSHPPSSAALRATLHEMLDRDLIVDDVHGHPQWRRHMVTYLADGVRHDLTRE</sequence>
<feature type="domain" description="FAD-binding PCMH-type" evidence="1">
    <location>
        <begin position="1"/>
        <end position="174"/>
    </location>
</feature>
<dbReference type="PROSITE" id="PS51387">
    <property type="entry name" value="FAD_PCMH"/>
    <property type="match status" value="1"/>
</dbReference>
<accession>A0A243S157</accession>